<evidence type="ECO:0000313" key="2">
    <source>
        <dbReference type="Proteomes" id="UP000032900"/>
    </source>
</evidence>
<reference evidence="1 2" key="1">
    <citation type="journal article" date="2015" name="Microbes Environ.">
        <title>Distribution and evolution of nitrogen fixation genes in the phylum bacteroidetes.</title>
        <authorList>
            <person name="Inoue J."/>
            <person name="Oshima K."/>
            <person name="Suda W."/>
            <person name="Sakamoto M."/>
            <person name="Iino T."/>
            <person name="Noda S."/>
            <person name="Hongoh Y."/>
            <person name="Hattori M."/>
            <person name="Ohkuma M."/>
        </authorList>
    </citation>
    <scope>NUCLEOTIDE SEQUENCE [LARGE SCALE GENOMIC DNA]</scope>
    <source>
        <strain evidence="1">JCM 15548</strain>
    </source>
</reference>
<keyword evidence="2" id="KW-1185">Reference proteome</keyword>
<accession>A0A0E9LQ08</accession>
<gene>
    <name evidence="1" type="ORF">JCM15548_14530</name>
</gene>
<comment type="caution">
    <text evidence="1">The sequence shown here is derived from an EMBL/GenBank/DDBJ whole genome shotgun (WGS) entry which is preliminary data.</text>
</comment>
<dbReference type="Proteomes" id="UP000032900">
    <property type="component" value="Unassembled WGS sequence"/>
</dbReference>
<proteinExistence type="predicted"/>
<organism evidence="1 2">
    <name type="scientific">Geofilum rubicundum JCM 15548</name>
    <dbReference type="NCBI Taxonomy" id="1236989"/>
    <lineage>
        <taxon>Bacteria</taxon>
        <taxon>Pseudomonadati</taxon>
        <taxon>Bacteroidota</taxon>
        <taxon>Bacteroidia</taxon>
        <taxon>Marinilabiliales</taxon>
        <taxon>Marinilabiliaceae</taxon>
        <taxon>Geofilum</taxon>
    </lineage>
</organism>
<name>A0A0E9LQ08_9BACT</name>
<sequence length="169" mass="18763">MNEAARTIPLSVRNRIAGEVTMTFDLGYYYGQHAPYLEDRETGAFINLLHENTYTYTVSETGDNHDRFVLNFYLVSTDLETPGADETDAGSSISIKSLSGKVLVSMSPELAQAENAMVEVYTIDGRKVDALPVRSSRTLLFLPNEKSVFIIRAVADKVVKSERVIYSGK</sequence>
<evidence type="ECO:0000313" key="1">
    <source>
        <dbReference type="EMBL" id="GAO27687.1"/>
    </source>
</evidence>
<dbReference type="AlphaFoldDB" id="A0A0E9LQ08"/>
<dbReference type="EMBL" id="BAZW01000085">
    <property type="protein sequence ID" value="GAO27687.1"/>
    <property type="molecule type" value="Genomic_DNA"/>
</dbReference>
<protein>
    <submittedName>
        <fullName evidence="1">Uncharacterized protein</fullName>
    </submittedName>
</protein>